<dbReference type="SFLD" id="SFLDF00027">
    <property type="entry name" value="p-type_atpase"/>
    <property type="match status" value="1"/>
</dbReference>
<feature type="transmembrane region" description="Helical" evidence="11">
    <location>
        <begin position="404"/>
        <end position="427"/>
    </location>
</feature>
<feature type="transmembrane region" description="Helical" evidence="11">
    <location>
        <begin position="376"/>
        <end position="398"/>
    </location>
</feature>
<keyword evidence="6 11" id="KW-0547">Nucleotide-binding</keyword>
<gene>
    <name evidence="13" type="ORF">SAMN04488038_11736</name>
</gene>
<dbReference type="NCBIfam" id="TIGR01494">
    <property type="entry name" value="ATPase_P-type"/>
    <property type="match status" value="1"/>
</dbReference>
<dbReference type="Pfam" id="PF19335">
    <property type="entry name" value="HMBD"/>
    <property type="match status" value="1"/>
</dbReference>
<dbReference type="NCBIfam" id="TIGR01525">
    <property type="entry name" value="ATPase-IB_hvy"/>
    <property type="match status" value="1"/>
</dbReference>
<keyword evidence="3 11" id="KW-1003">Cell membrane</keyword>
<dbReference type="Pfam" id="PF00122">
    <property type="entry name" value="E1-E2_ATPase"/>
    <property type="match status" value="1"/>
</dbReference>
<dbReference type="InterPro" id="IPR027256">
    <property type="entry name" value="P-typ_ATPase_IB"/>
</dbReference>
<dbReference type="GO" id="GO:0005886">
    <property type="term" value="C:plasma membrane"/>
    <property type="evidence" value="ECO:0007669"/>
    <property type="project" value="UniProtKB-SubCell"/>
</dbReference>
<dbReference type="Proteomes" id="UP000199233">
    <property type="component" value="Unassembled WGS sequence"/>
</dbReference>
<dbReference type="NCBIfam" id="TIGR01511">
    <property type="entry name" value="ATPase-IB1_Cu"/>
    <property type="match status" value="1"/>
</dbReference>
<dbReference type="Gene3D" id="3.40.1110.10">
    <property type="entry name" value="Calcium-transporting ATPase, cytoplasmic domain N"/>
    <property type="match status" value="1"/>
</dbReference>
<dbReference type="PRINTS" id="PR00943">
    <property type="entry name" value="CUATPASE"/>
</dbReference>
<dbReference type="GO" id="GO:0016491">
    <property type="term" value="F:oxidoreductase activity"/>
    <property type="evidence" value="ECO:0007669"/>
    <property type="project" value="InterPro"/>
</dbReference>
<proteinExistence type="inferred from homology"/>
<dbReference type="GO" id="GO:0016887">
    <property type="term" value="F:ATP hydrolysis activity"/>
    <property type="evidence" value="ECO:0007669"/>
    <property type="project" value="InterPro"/>
</dbReference>
<dbReference type="InterPro" id="IPR008250">
    <property type="entry name" value="ATPase_P-typ_transduc_dom_A_sf"/>
</dbReference>
<dbReference type="SUPFAM" id="SSF81653">
    <property type="entry name" value="Calcium ATPase, transduction domain A"/>
    <property type="match status" value="1"/>
</dbReference>
<dbReference type="InterPro" id="IPR045800">
    <property type="entry name" value="HMBD"/>
</dbReference>
<evidence type="ECO:0000256" key="4">
    <source>
        <dbReference type="ARBA" id="ARBA00022692"/>
    </source>
</evidence>
<dbReference type="InterPro" id="IPR059000">
    <property type="entry name" value="ATPase_P-type_domA"/>
</dbReference>
<feature type="transmembrane region" description="Helical" evidence="11">
    <location>
        <begin position="153"/>
        <end position="172"/>
    </location>
</feature>
<accession>A0A1H9LSR7</accession>
<dbReference type="PANTHER" id="PTHR43520:SF8">
    <property type="entry name" value="P-TYPE CU(+) TRANSPORTER"/>
    <property type="match status" value="1"/>
</dbReference>
<dbReference type="GO" id="GO:0005524">
    <property type="term" value="F:ATP binding"/>
    <property type="evidence" value="ECO:0007669"/>
    <property type="project" value="UniProtKB-UniRule"/>
</dbReference>
<dbReference type="GO" id="GO:0005507">
    <property type="term" value="F:copper ion binding"/>
    <property type="evidence" value="ECO:0007669"/>
    <property type="project" value="TreeGrafter"/>
</dbReference>
<keyword evidence="5 11" id="KW-0479">Metal-binding</keyword>
<evidence type="ECO:0000259" key="12">
    <source>
        <dbReference type="SMART" id="SM00746"/>
    </source>
</evidence>
<name>A0A1H9LSR7_9GAMM</name>
<evidence type="ECO:0000256" key="2">
    <source>
        <dbReference type="ARBA" id="ARBA00006024"/>
    </source>
</evidence>
<sequence length="775" mass="81393">MNVKSLVRDPVCGMQVDPERSPHRFTHAGQIHHFCSAGCLHKFEQDPAAYESAAPASGCCAHQASTPPAAGAIWTCPMHPEVRQDHPGSCPTCGMALEPEHPAATQDDGELRDMQRRFIVGLALSLPLLWLSMGELLPQRLQATHWLGHQQAAWLQLLLASPVVLWAGWPFWQRAAASLRHRSLNMFTLIALGVAAAYGFSLLALLAPQWLPPGFAMSGMAPLYFESAAVITTLVLLGQVLELRARAQTSGAIRALLALAPAIAHRLDAQDRESEVTLQQVRPGDRLRVRPGEKIPVDGVVLDGASHVDEAMLSGEPTPVAKRAGDAVSGATLNGSGTLLIRARRVGEDSLLAQIVRQVAQAQRSRAPVQRLADRVAAWFVPAVIIIAVISALLWLHWGPPPAGAHALLAAVSVLIIACPCALGLATPMSVMVGVGRGAAAGVLVRDAAALEALSRIDTLVLDKTGTLTEGKPSLRQLLPLPGFDEDELLRLAAGAEASSEHPLARAIVAAFLARGGTLPATRDFGSDPGLGVWAQIEGRSVLLGNAALMRARGVDPAAFAPLLAEHGGDTRVLLACDGQPAGVLRIADAVKASTPEALAGLRGAGLRLLMLSGDRRDSAQAIARQLGIDEVIAEVLPADKTAVIARLQQEGRRVAMAGDGINDAPALARADVGIAMGSGTDVAMQAAGITLLGGDLRGALRALKLSRATLQNIRQNLFFAFIYNALGIPIAAGALYPHYGLLLSPMLASAAMSLSSVCVIGNALRLRHLQLDAA</sequence>
<feature type="transmembrane region" description="Helical" evidence="11">
    <location>
        <begin position="118"/>
        <end position="133"/>
    </location>
</feature>
<dbReference type="GO" id="GO:0055070">
    <property type="term" value="P:copper ion homeostasis"/>
    <property type="evidence" value="ECO:0007669"/>
    <property type="project" value="TreeGrafter"/>
</dbReference>
<dbReference type="STRING" id="489703.SAMN04488038_11736"/>
<dbReference type="SUPFAM" id="SSF47240">
    <property type="entry name" value="Ferritin-like"/>
    <property type="match status" value="1"/>
</dbReference>
<evidence type="ECO:0000256" key="5">
    <source>
        <dbReference type="ARBA" id="ARBA00022723"/>
    </source>
</evidence>
<feature type="transmembrane region" description="Helical" evidence="11">
    <location>
        <begin position="223"/>
        <end position="241"/>
    </location>
</feature>
<feature type="transmembrane region" description="Helical" evidence="11">
    <location>
        <begin position="743"/>
        <end position="765"/>
    </location>
</feature>
<keyword evidence="14" id="KW-1185">Reference proteome</keyword>
<dbReference type="InterPro" id="IPR044492">
    <property type="entry name" value="P_typ_ATPase_HD_dom"/>
</dbReference>
<dbReference type="InterPro" id="IPR007029">
    <property type="entry name" value="YHS_dom"/>
</dbReference>
<dbReference type="SFLD" id="SFLDS00003">
    <property type="entry name" value="Haloacid_Dehalogenase"/>
    <property type="match status" value="1"/>
</dbReference>
<evidence type="ECO:0000313" key="14">
    <source>
        <dbReference type="Proteomes" id="UP000199233"/>
    </source>
</evidence>
<dbReference type="GO" id="GO:0060003">
    <property type="term" value="P:copper ion export"/>
    <property type="evidence" value="ECO:0007669"/>
    <property type="project" value="UniProtKB-ARBA"/>
</dbReference>
<dbReference type="SUPFAM" id="SSF81665">
    <property type="entry name" value="Calcium ATPase, transmembrane domain M"/>
    <property type="match status" value="1"/>
</dbReference>
<keyword evidence="4 11" id="KW-0812">Transmembrane</keyword>
<evidence type="ECO:0000256" key="3">
    <source>
        <dbReference type="ARBA" id="ARBA00022475"/>
    </source>
</evidence>
<dbReference type="InterPro" id="IPR011017">
    <property type="entry name" value="TRASH_dom"/>
</dbReference>
<feature type="transmembrane region" description="Helical" evidence="11">
    <location>
        <begin position="184"/>
        <end position="211"/>
    </location>
</feature>
<keyword evidence="7 11" id="KW-0067">ATP-binding</keyword>
<dbReference type="InterPro" id="IPR012348">
    <property type="entry name" value="RNR-like"/>
</dbReference>
<dbReference type="InterPro" id="IPR036412">
    <property type="entry name" value="HAD-like_sf"/>
</dbReference>
<evidence type="ECO:0000256" key="10">
    <source>
        <dbReference type="ARBA" id="ARBA00023136"/>
    </source>
</evidence>
<keyword evidence="9 11" id="KW-1133">Transmembrane helix</keyword>
<dbReference type="Gene3D" id="3.40.50.1000">
    <property type="entry name" value="HAD superfamily/HAD-like"/>
    <property type="match status" value="1"/>
</dbReference>
<dbReference type="Pfam" id="PF00702">
    <property type="entry name" value="Hydrolase"/>
    <property type="match status" value="1"/>
</dbReference>
<dbReference type="Gene3D" id="1.10.620.20">
    <property type="entry name" value="Ribonucleotide Reductase, subunit A"/>
    <property type="match status" value="1"/>
</dbReference>
<evidence type="ECO:0000256" key="8">
    <source>
        <dbReference type="ARBA" id="ARBA00022967"/>
    </source>
</evidence>
<dbReference type="InterPro" id="IPR023214">
    <property type="entry name" value="HAD_sf"/>
</dbReference>
<dbReference type="SFLD" id="SFLDG00002">
    <property type="entry name" value="C1.7:_P-type_atpase_like"/>
    <property type="match status" value="1"/>
</dbReference>
<dbReference type="PANTHER" id="PTHR43520">
    <property type="entry name" value="ATP7, ISOFORM B"/>
    <property type="match status" value="1"/>
</dbReference>
<dbReference type="InterPro" id="IPR023298">
    <property type="entry name" value="ATPase_P-typ_TM_dom_sf"/>
</dbReference>
<protein>
    <submittedName>
        <fullName evidence="13">Cu+-exporting ATPase</fullName>
    </submittedName>
</protein>
<evidence type="ECO:0000313" key="13">
    <source>
        <dbReference type="EMBL" id="SER14511.1"/>
    </source>
</evidence>
<dbReference type="SMART" id="SM00746">
    <property type="entry name" value="TRASH"/>
    <property type="match status" value="1"/>
</dbReference>
<evidence type="ECO:0000256" key="11">
    <source>
        <dbReference type="RuleBase" id="RU362081"/>
    </source>
</evidence>
<feature type="domain" description="TRASH" evidence="12">
    <location>
        <begin position="9"/>
        <end position="47"/>
    </location>
</feature>
<comment type="subcellular location">
    <subcellularLocation>
        <location evidence="1">Cell membrane</location>
        <topology evidence="1">Multi-pass membrane protein</topology>
    </subcellularLocation>
</comment>
<evidence type="ECO:0000256" key="7">
    <source>
        <dbReference type="ARBA" id="ARBA00022840"/>
    </source>
</evidence>
<dbReference type="InterPro" id="IPR009078">
    <property type="entry name" value="Ferritin-like_SF"/>
</dbReference>
<keyword evidence="10 11" id="KW-0472">Membrane</keyword>
<comment type="similarity">
    <text evidence="2 11">Belongs to the cation transport ATPase (P-type) (TC 3.A.3) family. Type IB subfamily.</text>
</comment>
<dbReference type="FunFam" id="2.70.150.10:FF:000020">
    <property type="entry name" value="Copper-exporting P-type ATPase A"/>
    <property type="match status" value="1"/>
</dbReference>
<evidence type="ECO:0000256" key="9">
    <source>
        <dbReference type="ARBA" id="ARBA00022989"/>
    </source>
</evidence>
<dbReference type="InterPro" id="IPR018303">
    <property type="entry name" value="ATPase_P-typ_P_site"/>
</dbReference>
<dbReference type="GO" id="GO:0043682">
    <property type="term" value="F:P-type divalent copper transporter activity"/>
    <property type="evidence" value="ECO:0007669"/>
    <property type="project" value="TreeGrafter"/>
</dbReference>
<dbReference type="InterPro" id="IPR001757">
    <property type="entry name" value="P_typ_ATPase"/>
</dbReference>
<feature type="transmembrane region" description="Helical" evidence="11">
    <location>
        <begin position="718"/>
        <end position="737"/>
    </location>
</feature>
<dbReference type="OrthoDB" id="9814270at2"/>
<dbReference type="EMBL" id="FOFS01000017">
    <property type="protein sequence ID" value="SER14511.1"/>
    <property type="molecule type" value="Genomic_DNA"/>
</dbReference>
<evidence type="ECO:0000256" key="6">
    <source>
        <dbReference type="ARBA" id="ARBA00022741"/>
    </source>
</evidence>
<dbReference type="AlphaFoldDB" id="A0A1H9LSR7"/>
<dbReference type="CDD" id="cd02094">
    <property type="entry name" value="P-type_ATPase_Cu-like"/>
    <property type="match status" value="1"/>
</dbReference>
<reference evidence="13 14" key="1">
    <citation type="submission" date="2016-10" db="EMBL/GenBank/DDBJ databases">
        <authorList>
            <person name="de Groot N.N."/>
        </authorList>
    </citation>
    <scope>NUCLEOTIDE SEQUENCE [LARGE SCALE GENOMIC DNA]</scope>
    <source>
        <strain evidence="13 14">DSM 25927</strain>
    </source>
</reference>
<dbReference type="PRINTS" id="PR00119">
    <property type="entry name" value="CATATPASE"/>
</dbReference>
<dbReference type="Pfam" id="PF04945">
    <property type="entry name" value="YHS"/>
    <property type="match status" value="1"/>
</dbReference>
<organism evidence="13 14">
    <name type="scientific">Solimonas aquatica</name>
    <dbReference type="NCBI Taxonomy" id="489703"/>
    <lineage>
        <taxon>Bacteria</taxon>
        <taxon>Pseudomonadati</taxon>
        <taxon>Pseudomonadota</taxon>
        <taxon>Gammaproteobacteria</taxon>
        <taxon>Nevskiales</taxon>
        <taxon>Nevskiaceae</taxon>
        <taxon>Solimonas</taxon>
    </lineage>
</organism>
<dbReference type="InterPro" id="IPR023299">
    <property type="entry name" value="ATPase_P-typ_cyto_dom_N"/>
</dbReference>
<dbReference type="Gene3D" id="2.70.150.10">
    <property type="entry name" value="Calcium-transporting ATPase, cytoplasmic transduction domain A"/>
    <property type="match status" value="1"/>
</dbReference>
<dbReference type="SUPFAM" id="SSF56784">
    <property type="entry name" value="HAD-like"/>
    <property type="match status" value="1"/>
</dbReference>
<dbReference type="PROSITE" id="PS00154">
    <property type="entry name" value="ATPASE_E1_E2"/>
    <property type="match status" value="1"/>
</dbReference>
<dbReference type="RefSeq" id="WP_093289296.1">
    <property type="nucleotide sequence ID" value="NZ_FOFS01000017.1"/>
</dbReference>
<keyword evidence="8" id="KW-1278">Translocase</keyword>
<evidence type="ECO:0000256" key="1">
    <source>
        <dbReference type="ARBA" id="ARBA00004651"/>
    </source>
</evidence>